<dbReference type="InterPro" id="IPR027417">
    <property type="entry name" value="P-loop_NTPase"/>
</dbReference>
<evidence type="ECO:0000313" key="3">
    <source>
        <dbReference type="Proteomes" id="UP000188298"/>
    </source>
</evidence>
<protein>
    <submittedName>
        <fullName evidence="2">DNA polymerase III subunit delta</fullName>
    </submittedName>
</protein>
<accession>A0A1Q2LKJ3</accession>
<reference evidence="2 3" key="1">
    <citation type="submission" date="2017-02" db="EMBL/GenBank/DDBJ databases">
        <title>Whole genome sequencing of Helicobacter bilis strain AAQJH.</title>
        <authorList>
            <person name="Conlan S."/>
            <person name="Thomas P.J."/>
            <person name="Mullikin J."/>
            <person name="Palmore T.N."/>
            <person name="Frank K.M."/>
            <person name="Segre J.A."/>
        </authorList>
    </citation>
    <scope>NUCLEOTIDE SEQUENCE [LARGE SCALE GENOMIC DNA]</scope>
    <source>
        <strain evidence="2 3">AAQJH</strain>
    </source>
</reference>
<proteinExistence type="predicted"/>
<dbReference type="EMBL" id="CP019645">
    <property type="protein sequence ID" value="AQQ60627.1"/>
    <property type="molecule type" value="Genomic_DNA"/>
</dbReference>
<dbReference type="Gene3D" id="3.40.50.300">
    <property type="entry name" value="P-loop containing nucleotide triphosphate hydrolases"/>
    <property type="match status" value="1"/>
</dbReference>
<name>A0A1Q2LKJ3_9HELI</name>
<dbReference type="KEGG" id="hbl:XJ32_01950"/>
<evidence type="ECO:0000313" key="2">
    <source>
        <dbReference type="EMBL" id="AQQ60627.1"/>
    </source>
</evidence>
<dbReference type="Proteomes" id="UP000188298">
    <property type="component" value="Chromosome"/>
</dbReference>
<evidence type="ECO:0000256" key="1">
    <source>
        <dbReference type="SAM" id="MobiDB-lite"/>
    </source>
</evidence>
<feature type="compositionally biased region" description="Polar residues" evidence="1">
    <location>
        <begin position="11"/>
        <end position="23"/>
    </location>
</feature>
<dbReference type="NCBIfam" id="NF006296">
    <property type="entry name" value="PRK08485.1"/>
    <property type="match status" value="1"/>
</dbReference>
<feature type="region of interest" description="Disordered" evidence="1">
    <location>
        <begin position="1"/>
        <end position="23"/>
    </location>
</feature>
<organism evidence="2 3">
    <name type="scientific">Helicobacter bilis</name>
    <dbReference type="NCBI Taxonomy" id="37372"/>
    <lineage>
        <taxon>Bacteria</taxon>
        <taxon>Pseudomonadati</taxon>
        <taxon>Campylobacterota</taxon>
        <taxon>Epsilonproteobacteria</taxon>
        <taxon>Campylobacterales</taxon>
        <taxon>Helicobacteraceae</taxon>
        <taxon>Helicobacter</taxon>
    </lineage>
</organism>
<feature type="compositionally biased region" description="Basic and acidic residues" evidence="1">
    <location>
        <begin position="1"/>
        <end position="10"/>
    </location>
</feature>
<dbReference type="SUPFAM" id="SSF52540">
    <property type="entry name" value="P-loop containing nucleoside triphosphate hydrolases"/>
    <property type="match status" value="1"/>
</dbReference>
<gene>
    <name evidence="2" type="ORF">XJ32_01950</name>
</gene>
<sequence length="238" mass="27455">MSKESAKSTKETTQLNENLESKTTFHAPSKINPQFITTFKKSCIIISNDYESEKNYLSNTYAKEDIRIYDLEELKMDNAHEIIEEAHIATTKDKIIAIFAFSYNHYAQNALLKILEEPPSHIIFMLYITARNKLIPTIFSRLVVFNKSKKTHIKPINLDLTRLTIPMVYEYVNKLEKEHISYEQGRNILSQILDSIIAHNILLDEKGLERFDLALKALYSKQSVHIALLPLLLSLVKG</sequence>
<dbReference type="AlphaFoldDB" id="A0A1Q2LKJ3"/>
<dbReference type="Pfam" id="PF13177">
    <property type="entry name" value="DNA_pol3_delta2"/>
    <property type="match status" value="1"/>
</dbReference>